<evidence type="ECO:0000313" key="1">
    <source>
        <dbReference type="EMBL" id="MEI9408452.1"/>
    </source>
</evidence>
<name>A0ABU8KSL8_9HYPH</name>
<evidence type="ECO:0000313" key="2">
    <source>
        <dbReference type="Proteomes" id="UP001387293"/>
    </source>
</evidence>
<gene>
    <name evidence="1" type="ORF">O7A60_06690</name>
</gene>
<accession>A0ABU8KSL8</accession>
<sequence length="64" mass="7104">MAKRRRLHMLGPHLRMIVEYDPALESVSFGIAAKDNFSLAPTALTEATVNHSLPIAQQTFHSES</sequence>
<dbReference type="RefSeq" id="WP_337105611.1">
    <property type="nucleotide sequence ID" value="NZ_JAPYKS010000004.1"/>
</dbReference>
<keyword evidence="2" id="KW-1185">Reference proteome</keyword>
<organism evidence="1 2">
    <name type="scientific">Mesorhizobium salmacidum</name>
    <dbReference type="NCBI Taxonomy" id="3015171"/>
    <lineage>
        <taxon>Bacteria</taxon>
        <taxon>Pseudomonadati</taxon>
        <taxon>Pseudomonadota</taxon>
        <taxon>Alphaproteobacteria</taxon>
        <taxon>Hyphomicrobiales</taxon>
        <taxon>Phyllobacteriaceae</taxon>
        <taxon>Mesorhizobium</taxon>
    </lineage>
</organism>
<proteinExistence type="predicted"/>
<protein>
    <submittedName>
        <fullName evidence="1">Uncharacterized protein</fullName>
    </submittedName>
</protein>
<dbReference type="Proteomes" id="UP001387293">
    <property type="component" value="Unassembled WGS sequence"/>
</dbReference>
<comment type="caution">
    <text evidence="1">The sequence shown here is derived from an EMBL/GenBank/DDBJ whole genome shotgun (WGS) entry which is preliminary data.</text>
</comment>
<reference evidence="1 2" key="1">
    <citation type="submission" date="2022-12" db="EMBL/GenBank/DDBJ databases">
        <authorList>
            <person name="Muema E."/>
        </authorList>
    </citation>
    <scope>NUCLEOTIDE SEQUENCE [LARGE SCALE GENOMIC DNA]</scope>
    <source>
        <strain evidence="2">1326</strain>
    </source>
</reference>
<dbReference type="EMBL" id="JAPYKS010000004">
    <property type="protein sequence ID" value="MEI9408452.1"/>
    <property type="molecule type" value="Genomic_DNA"/>
</dbReference>